<evidence type="ECO:0000313" key="2">
    <source>
        <dbReference type="EMBL" id="TWR93497.1"/>
    </source>
</evidence>
<dbReference type="OrthoDB" id="9129814at2"/>
<sequence>MPKDYSPLLDLLIVSRPGREHDRDRFKAALLTLDLYSVFDIIRLSRNDFIDRLAQYCDDDGGEAYDNAVGYASQIELLARDPSSLDDDTLRNRRSAITDPRAPPTYATLFPGNGEAFCSASSLAAVDSPAAYLRALYMFALQLEQTGKGTKEKITLNRRRPTLRDLMIDDENTHRELPMLTLVNETLSVPVKKYLNDNSDLYGNRTVEQVLTELRYPFELPFDLAHQQCVLGLSAQKPRLGALNYLISLKLPYNHQPENKYGVVQQEAYEAQRLLTLLSPAQQNLLTEDVYGQNPAIDSPPASFFKKHYGHSQPITDQQQFMQSTGLNTDQLLELLALGRYHPRRSAHVLPVQAQMTTDQNMGARYVNGPVVSEQKSLGLSTVTADKMILVQTSPQRYDRLQRMIRLQRWLDIPFFELDEFVHSAQGCEGTPTDSLVINDNTLRALGVFRYLSQRYGIKLHTFSAWLYQLPVHGTAQHAALFDQVFNPPHWLHSPLMLDNQALDLTTTDATLFRICAALGLEDTPVSLGLLKARTQLYSGAPARNITTLSSFYRQATLPALFGLSIYECDQLVQMLGGADYRRQLVTPLLRTSGSNAPSDFLDVLMQLDWVVTWLKDSKTSITQLRQQLLLDTVSAPAPVQARLTQLHNALHGMPGYFLPQTTFDELDLPQAEASAKHLELPWNLVLAKALLRANVLPNKQPKLEAMEKAIDVVVDRYTTLSLDYERNRALKSVAKQKLYTVVGAAFAQLQPFKADVEDVLKDASQASEASGLNKQAFKQTTRALANALGSQHPKDTLKHILLYLPNAEADLQLPLSRTVLQSFLLNPHWLDAEQASTSMLKLTLSTLYLFQRFNHFSLQYGVNHDTLLIYLNEANPQVLPEDWTSLNVQSHRQLSEIMGWSPAEVELLTQRLPEKRVRSMVELDWLMRCHDATKATGLSAKMVLLATGLTTTYSSDDWKHVGVAALGTHPRNDHV</sequence>
<evidence type="ECO:0000256" key="1">
    <source>
        <dbReference type="ARBA" id="ARBA00023026"/>
    </source>
</evidence>
<protein>
    <submittedName>
        <fullName evidence="2">Toxin</fullName>
    </submittedName>
</protein>
<comment type="caution">
    <text evidence="2">The sequence shown here is derived from an EMBL/GenBank/DDBJ whole genome shotgun (WGS) entry which is preliminary data.</text>
</comment>
<dbReference type="AlphaFoldDB" id="A0A5C5PWQ5"/>
<dbReference type="Proteomes" id="UP000317901">
    <property type="component" value="Unassembled WGS sequence"/>
</dbReference>
<reference evidence="2 3" key="1">
    <citation type="submission" date="2019-06" db="EMBL/GenBank/DDBJ databases">
        <title>Pseudomonas bimorpha sp. nov. isolated from bovine raw milk and skim milk concentrate.</title>
        <authorList>
            <person name="Hofmann K."/>
            <person name="Huptas C."/>
            <person name="Doll E."/>
            <person name="Scherer S."/>
            <person name="Wenning M."/>
        </authorList>
    </citation>
    <scope>NUCLEOTIDE SEQUENCE [LARGE SCALE GENOMIC DNA]</scope>
    <source>
        <strain evidence="2 3">DSM 108990</strain>
    </source>
</reference>
<dbReference type="InterPro" id="IPR018003">
    <property type="entry name" value="Insecticidal_toxin/plasmid_vir"/>
</dbReference>
<dbReference type="Pfam" id="PF03538">
    <property type="entry name" value="VRP1"/>
    <property type="match status" value="1"/>
</dbReference>
<dbReference type="RefSeq" id="WP_146426358.1">
    <property type="nucleotide sequence ID" value="NZ_VFIP01000021.1"/>
</dbReference>
<organism evidence="2 3">
    <name type="scientific">Pseudomonas saxonica</name>
    <dbReference type="NCBI Taxonomy" id="2600598"/>
    <lineage>
        <taxon>Bacteria</taxon>
        <taxon>Pseudomonadati</taxon>
        <taxon>Pseudomonadota</taxon>
        <taxon>Gammaproteobacteria</taxon>
        <taxon>Pseudomonadales</taxon>
        <taxon>Pseudomonadaceae</taxon>
        <taxon>Pseudomonas</taxon>
    </lineage>
</organism>
<proteinExistence type="predicted"/>
<evidence type="ECO:0000313" key="3">
    <source>
        <dbReference type="Proteomes" id="UP000317901"/>
    </source>
</evidence>
<name>A0A5C5PWQ5_9PSED</name>
<accession>A0A5C5PWQ5</accession>
<keyword evidence="1" id="KW-0843">Virulence</keyword>
<dbReference type="EMBL" id="VFIP01000021">
    <property type="protein sequence ID" value="TWR93497.1"/>
    <property type="molecule type" value="Genomic_DNA"/>
</dbReference>
<gene>
    <name evidence="2" type="ORF">FJD37_12660</name>
</gene>